<accession>A0ABU6P3B7</accession>
<dbReference type="PANTHER" id="PTHR30329">
    <property type="entry name" value="STATOR ELEMENT OF FLAGELLAR MOTOR COMPLEX"/>
    <property type="match status" value="1"/>
</dbReference>
<keyword evidence="11" id="KW-1185">Reference proteome</keyword>
<dbReference type="EMBL" id="JARTFS010000018">
    <property type="protein sequence ID" value="MED4403786.1"/>
    <property type="molecule type" value="Genomic_DNA"/>
</dbReference>
<reference evidence="10 11" key="1">
    <citation type="submission" date="2023-03" db="EMBL/GenBank/DDBJ databases">
        <title>Bacillus Genome Sequencing.</title>
        <authorList>
            <person name="Dunlap C."/>
        </authorList>
    </citation>
    <scope>NUCLEOTIDE SEQUENCE [LARGE SCALE GENOMIC DNA]</scope>
    <source>
        <strain evidence="10 11">NRS-1717</strain>
    </source>
</reference>
<keyword evidence="4 8" id="KW-0812">Transmembrane</keyword>
<dbReference type="SUPFAM" id="SSF103088">
    <property type="entry name" value="OmpA-like"/>
    <property type="match status" value="1"/>
</dbReference>
<dbReference type="InterPro" id="IPR036737">
    <property type="entry name" value="OmpA-like_sf"/>
</dbReference>
<dbReference type="Pfam" id="PF00691">
    <property type="entry name" value="OmpA"/>
    <property type="match status" value="1"/>
</dbReference>
<evidence type="ECO:0000256" key="4">
    <source>
        <dbReference type="ARBA" id="ARBA00022692"/>
    </source>
</evidence>
<keyword evidence="3" id="KW-1003">Cell membrane</keyword>
<dbReference type="PROSITE" id="PS51123">
    <property type="entry name" value="OMPA_2"/>
    <property type="match status" value="1"/>
</dbReference>
<evidence type="ECO:0000256" key="6">
    <source>
        <dbReference type="ARBA" id="ARBA00023136"/>
    </source>
</evidence>
<keyword evidence="5 8" id="KW-1133">Transmembrane helix</keyword>
<feature type="domain" description="OmpA-like" evidence="9">
    <location>
        <begin position="123"/>
        <end position="243"/>
    </location>
</feature>
<dbReference type="Pfam" id="PF13677">
    <property type="entry name" value="MotB_plug"/>
    <property type="match status" value="1"/>
</dbReference>
<comment type="caution">
    <text evidence="10">The sequence shown here is derived from an EMBL/GenBank/DDBJ whole genome shotgun (WGS) entry which is preliminary data.</text>
</comment>
<dbReference type="RefSeq" id="WP_066232283.1">
    <property type="nucleotide sequence ID" value="NZ_JARTFQ010000006.1"/>
</dbReference>
<dbReference type="InterPro" id="IPR050330">
    <property type="entry name" value="Bact_OuterMem_StrucFunc"/>
</dbReference>
<sequence>MKFDKNSKHPEESGPNWLVTFSDLMMIILVLFIVLISFSDISQEGLQKTVQSFKDRPVNEFQQSVGTKDKDGEDEISITEEEQKKLEELKKLEEKEQAVMSFVETFSKENGLQNELFANKTKRGIELVLPERMLFESGQANLLDGAKGFLTDIAPLLAKMENQMIVEGYTDNIPISNERFKSNWQLSTDRSISVIDYLANKENIEASRFTAVGYGEFKPIAKNDSEAGRKKNRRVVIIISNLDE</sequence>
<dbReference type="PANTHER" id="PTHR30329:SF16">
    <property type="entry name" value="CHEMOTAXIS MOTB PROTEIN"/>
    <property type="match status" value="1"/>
</dbReference>
<evidence type="ECO:0000256" key="1">
    <source>
        <dbReference type="ARBA" id="ARBA00004162"/>
    </source>
</evidence>
<evidence type="ECO:0000256" key="3">
    <source>
        <dbReference type="ARBA" id="ARBA00022475"/>
    </source>
</evidence>
<evidence type="ECO:0000313" key="11">
    <source>
        <dbReference type="Proteomes" id="UP001342826"/>
    </source>
</evidence>
<comment type="similarity">
    <text evidence="2">Belongs to the MotB family.</text>
</comment>
<dbReference type="InterPro" id="IPR006665">
    <property type="entry name" value="OmpA-like"/>
</dbReference>
<keyword evidence="6 7" id="KW-0472">Membrane</keyword>
<dbReference type="Gene3D" id="3.30.1330.60">
    <property type="entry name" value="OmpA-like domain"/>
    <property type="match status" value="1"/>
</dbReference>
<feature type="transmembrane region" description="Helical" evidence="8">
    <location>
        <begin position="17"/>
        <end position="38"/>
    </location>
</feature>
<evidence type="ECO:0000256" key="7">
    <source>
        <dbReference type="PROSITE-ProRule" id="PRU00473"/>
    </source>
</evidence>
<dbReference type="GeneID" id="301142090"/>
<gene>
    <name evidence="10" type="ORF">P9271_20970</name>
</gene>
<organism evidence="10 11">
    <name type="scientific">Metabacillus fastidiosus</name>
    <dbReference type="NCBI Taxonomy" id="1458"/>
    <lineage>
        <taxon>Bacteria</taxon>
        <taxon>Bacillati</taxon>
        <taxon>Bacillota</taxon>
        <taxon>Bacilli</taxon>
        <taxon>Bacillales</taxon>
        <taxon>Bacillaceae</taxon>
        <taxon>Metabacillus</taxon>
    </lineage>
</organism>
<evidence type="ECO:0000256" key="2">
    <source>
        <dbReference type="ARBA" id="ARBA00008914"/>
    </source>
</evidence>
<evidence type="ECO:0000313" key="10">
    <source>
        <dbReference type="EMBL" id="MED4403786.1"/>
    </source>
</evidence>
<dbReference type="Proteomes" id="UP001342826">
    <property type="component" value="Unassembled WGS sequence"/>
</dbReference>
<evidence type="ECO:0000259" key="9">
    <source>
        <dbReference type="PROSITE" id="PS51123"/>
    </source>
</evidence>
<proteinExistence type="inferred from homology"/>
<evidence type="ECO:0000256" key="5">
    <source>
        <dbReference type="ARBA" id="ARBA00022989"/>
    </source>
</evidence>
<dbReference type="InterPro" id="IPR025713">
    <property type="entry name" value="MotB-like_N_dom"/>
</dbReference>
<protein>
    <submittedName>
        <fullName evidence="10">OmpA family protein</fullName>
    </submittedName>
</protein>
<evidence type="ECO:0000256" key="8">
    <source>
        <dbReference type="SAM" id="Phobius"/>
    </source>
</evidence>
<comment type="subcellular location">
    <subcellularLocation>
        <location evidence="1">Cell membrane</location>
        <topology evidence="1">Single-pass membrane protein</topology>
    </subcellularLocation>
</comment>
<dbReference type="CDD" id="cd07185">
    <property type="entry name" value="OmpA_C-like"/>
    <property type="match status" value="1"/>
</dbReference>
<name>A0ABU6P3B7_9BACI</name>